<name>A0A2X4US92_9CORY</name>
<reference evidence="1 4" key="2">
    <citation type="submission" date="2020-12" db="EMBL/GenBank/DDBJ databases">
        <title>FDA dAtabase for Regulatory Grade micrObial Sequences (FDA-ARGOS): Supporting development and validation of Infectious Disease Dx tests.</title>
        <authorList>
            <person name="Sproer C."/>
            <person name="Gronow S."/>
            <person name="Severitt S."/>
            <person name="Schroder I."/>
            <person name="Tallon L."/>
            <person name="Sadzewicz L."/>
            <person name="Zhao X."/>
            <person name="Boylan J."/>
            <person name="Ott S."/>
            <person name="Bowen H."/>
            <person name="Vavikolanu K."/>
            <person name="Mehta A."/>
            <person name="Aluvathingal J."/>
            <person name="Nadendla S."/>
            <person name="Lowell S."/>
            <person name="Myers T."/>
            <person name="Yan Y."/>
            <person name="Sichtig H."/>
        </authorList>
    </citation>
    <scope>NUCLEOTIDE SEQUENCE [LARGE SCALE GENOMIC DNA]</scope>
    <source>
        <strain evidence="1 4">FDAARGOS_894</strain>
    </source>
</reference>
<dbReference type="OrthoDB" id="9874281at2"/>
<accession>A0A2X4US92</accession>
<sequence length="74" mass="8589">MRARFRAPGLKWRTGDLTINEVRDDKRHRCMSFIIASHDGKSVAFEIKDKDIYRLADSIVDHVEAFELGKKAQQ</sequence>
<gene>
    <name evidence="1" type="ORF">I6G51_03045</name>
    <name evidence="2" type="ORF">NCTC10288_02297</name>
</gene>
<dbReference type="Proteomes" id="UP000594905">
    <property type="component" value="Chromosome"/>
</dbReference>
<dbReference type="Proteomes" id="UP000249264">
    <property type="component" value="Chromosome 1"/>
</dbReference>
<dbReference type="KEGG" id="cmin:NCTC10288_02297"/>
<dbReference type="RefSeq" id="WP_039673391.1">
    <property type="nucleotide sequence ID" value="NZ_CP065689.1"/>
</dbReference>
<evidence type="ECO:0000313" key="4">
    <source>
        <dbReference type="Proteomes" id="UP000594905"/>
    </source>
</evidence>
<proteinExistence type="predicted"/>
<dbReference type="GeneID" id="70784162"/>
<organism evidence="2 3">
    <name type="scientific">Corynebacterium minutissimum</name>
    <dbReference type="NCBI Taxonomy" id="38301"/>
    <lineage>
        <taxon>Bacteria</taxon>
        <taxon>Bacillati</taxon>
        <taxon>Actinomycetota</taxon>
        <taxon>Actinomycetes</taxon>
        <taxon>Mycobacteriales</taxon>
        <taxon>Corynebacteriaceae</taxon>
        <taxon>Corynebacterium</taxon>
    </lineage>
</organism>
<keyword evidence="4" id="KW-1185">Reference proteome</keyword>
<evidence type="ECO:0000313" key="2">
    <source>
        <dbReference type="EMBL" id="SQI00974.1"/>
    </source>
</evidence>
<evidence type="ECO:0000313" key="1">
    <source>
        <dbReference type="EMBL" id="QPS60196.1"/>
    </source>
</evidence>
<dbReference type="EMBL" id="CP065689">
    <property type="protein sequence ID" value="QPS60196.1"/>
    <property type="molecule type" value="Genomic_DNA"/>
</dbReference>
<reference evidence="2 3" key="1">
    <citation type="submission" date="2018-06" db="EMBL/GenBank/DDBJ databases">
        <authorList>
            <consortium name="Pathogen Informatics"/>
            <person name="Doyle S."/>
        </authorList>
    </citation>
    <scope>NUCLEOTIDE SEQUENCE [LARGE SCALE GENOMIC DNA]</scope>
    <source>
        <strain evidence="2 3">NCTC10288</strain>
    </source>
</reference>
<dbReference type="STRING" id="38301.NX84_02410"/>
<evidence type="ECO:0000313" key="3">
    <source>
        <dbReference type="Proteomes" id="UP000249264"/>
    </source>
</evidence>
<dbReference type="AlphaFoldDB" id="A0A2X4US92"/>
<dbReference type="EMBL" id="LS483460">
    <property type="protein sequence ID" value="SQI00974.1"/>
    <property type="molecule type" value="Genomic_DNA"/>
</dbReference>
<protein>
    <submittedName>
        <fullName evidence="2">Uncharacterized protein</fullName>
    </submittedName>
</protein>